<organism evidence="2 3">
    <name type="scientific">Puniceispirillum marinum (strain IMCC1322)</name>
    <dbReference type="NCBI Taxonomy" id="488538"/>
    <lineage>
        <taxon>Bacteria</taxon>
        <taxon>Pseudomonadati</taxon>
        <taxon>Pseudomonadota</taxon>
        <taxon>Alphaproteobacteria</taxon>
        <taxon>Candidatus Puniceispirillales</taxon>
        <taxon>Candidatus Puniceispirillaceae</taxon>
        <taxon>Candidatus Puniceispirillum</taxon>
    </lineage>
</organism>
<dbReference type="RefSeq" id="WP_013046966.1">
    <property type="nucleotide sequence ID" value="NC_014010.1"/>
</dbReference>
<dbReference type="AlphaFoldDB" id="D5BNE6"/>
<dbReference type="GO" id="GO:0016787">
    <property type="term" value="F:hydrolase activity"/>
    <property type="evidence" value="ECO:0007669"/>
    <property type="project" value="UniProtKB-KW"/>
</dbReference>
<feature type="transmembrane region" description="Helical" evidence="1">
    <location>
        <begin position="76"/>
        <end position="95"/>
    </location>
</feature>
<accession>D5BNE6</accession>
<evidence type="ECO:0000313" key="2">
    <source>
        <dbReference type="EMBL" id="ADE40339.1"/>
    </source>
</evidence>
<sequence length="99" mass="10925">MLDFLFLISAKPVVVTLATIGAILATFSAAIEKFFTRKTVDMNSDKNHIHPVAKPAFDKNESPRPKTSFGRWLNRLGYGIMGVSVILFIIAGFIVDLRG</sequence>
<gene>
    <name evidence="2" type="ordered locus">SAR116_2096</name>
</gene>
<dbReference type="EMBL" id="CP001751">
    <property type="protein sequence ID" value="ADE40339.1"/>
    <property type="molecule type" value="Genomic_DNA"/>
</dbReference>
<proteinExistence type="predicted"/>
<dbReference type="Proteomes" id="UP000007460">
    <property type="component" value="Chromosome"/>
</dbReference>
<dbReference type="KEGG" id="apb:SAR116_2096"/>
<keyword evidence="1" id="KW-1133">Transmembrane helix</keyword>
<protein>
    <submittedName>
        <fullName evidence="2">Glycoside hydrolase, family 16:Hemolysin-type calcium-binding region</fullName>
    </submittedName>
</protein>
<dbReference type="STRING" id="488538.SAR116_2096"/>
<keyword evidence="3" id="KW-1185">Reference proteome</keyword>
<reference evidence="2 3" key="1">
    <citation type="journal article" date="2010" name="J. Bacteriol.">
        <title>Complete genome sequence of "Candidatus Puniceispirillum marinum" IMCC1322, a representative of the SAR116 clade in the Alphaproteobacteria.</title>
        <authorList>
            <person name="Oh H.M."/>
            <person name="Kwon K.K."/>
            <person name="Kang I."/>
            <person name="Kang S.G."/>
            <person name="Lee J.H."/>
            <person name="Kim S.J."/>
            <person name="Cho J.C."/>
        </authorList>
    </citation>
    <scope>NUCLEOTIDE SEQUENCE [LARGE SCALE GENOMIC DNA]</scope>
    <source>
        <strain evidence="2 3">IMCC1322</strain>
    </source>
</reference>
<name>D5BNE6_PUNMI</name>
<keyword evidence="1" id="KW-0472">Membrane</keyword>
<evidence type="ECO:0000256" key="1">
    <source>
        <dbReference type="SAM" id="Phobius"/>
    </source>
</evidence>
<evidence type="ECO:0000313" key="3">
    <source>
        <dbReference type="Proteomes" id="UP000007460"/>
    </source>
</evidence>
<keyword evidence="1" id="KW-0812">Transmembrane</keyword>
<feature type="transmembrane region" description="Helical" evidence="1">
    <location>
        <begin position="12"/>
        <end position="31"/>
    </location>
</feature>
<dbReference type="HOGENOM" id="CLU_2318114_0_0_5"/>
<keyword evidence="2" id="KW-0378">Hydrolase</keyword>